<dbReference type="Pfam" id="PF01872">
    <property type="entry name" value="RibD_C"/>
    <property type="match status" value="1"/>
</dbReference>
<keyword evidence="3" id="KW-1185">Reference proteome</keyword>
<dbReference type="InterPro" id="IPR050765">
    <property type="entry name" value="Riboflavin_Biosynth_HTPR"/>
</dbReference>
<dbReference type="InterPro" id="IPR002734">
    <property type="entry name" value="RibDG_C"/>
</dbReference>
<evidence type="ECO:0000259" key="1">
    <source>
        <dbReference type="Pfam" id="PF01872"/>
    </source>
</evidence>
<dbReference type="Proteomes" id="UP001501490">
    <property type="component" value="Unassembled WGS sequence"/>
</dbReference>
<dbReference type="PANTHER" id="PTHR38011:SF2">
    <property type="entry name" value="BIFUNCTIONAL DEAMINASE-REDUCTASE DOMAIN PROTEIN"/>
    <property type="match status" value="1"/>
</dbReference>
<evidence type="ECO:0000313" key="2">
    <source>
        <dbReference type="EMBL" id="GAA3640196.1"/>
    </source>
</evidence>
<accession>A0ABP7AU67</accession>
<protein>
    <submittedName>
        <fullName evidence="2">Dihydrofolate reductase family protein</fullName>
    </submittedName>
</protein>
<name>A0ABP7AU67_9ACTN</name>
<comment type="caution">
    <text evidence="2">The sequence shown here is derived from an EMBL/GenBank/DDBJ whole genome shotgun (WGS) entry which is preliminary data.</text>
</comment>
<feature type="domain" description="Bacterial bifunctional deaminase-reductase C-terminal" evidence="1">
    <location>
        <begin position="8"/>
        <end position="189"/>
    </location>
</feature>
<evidence type="ECO:0000313" key="3">
    <source>
        <dbReference type="Proteomes" id="UP001501490"/>
    </source>
</evidence>
<proteinExistence type="predicted"/>
<dbReference type="SUPFAM" id="SSF53597">
    <property type="entry name" value="Dihydrofolate reductase-like"/>
    <property type="match status" value="1"/>
</dbReference>
<organism evidence="2 3">
    <name type="scientific">Microlunatus ginsengisoli</name>
    <dbReference type="NCBI Taxonomy" id="363863"/>
    <lineage>
        <taxon>Bacteria</taxon>
        <taxon>Bacillati</taxon>
        <taxon>Actinomycetota</taxon>
        <taxon>Actinomycetes</taxon>
        <taxon>Propionibacteriales</taxon>
        <taxon>Propionibacteriaceae</taxon>
        <taxon>Microlunatus</taxon>
    </lineage>
</organism>
<sequence length="197" mass="20879">MRRLVAVENISLDGVMQAPAGPEEDTRDGFPYGGWAAELMAADPDAARASLDQQGGRSTAMLFGRRTYLQLVGHWLTTAEPNPFTEILRNTPKYVASRTLSEPLPHPNSILLPGDAVEAVAALKADGEGDLVVLGSGVLLRDLAAAGLVDSYVLTILPVVLGRGARLFGDTHARLRVTSSRTTATGIVVATYEVADQ</sequence>
<reference evidence="3" key="1">
    <citation type="journal article" date="2019" name="Int. J. Syst. Evol. Microbiol.">
        <title>The Global Catalogue of Microorganisms (GCM) 10K type strain sequencing project: providing services to taxonomists for standard genome sequencing and annotation.</title>
        <authorList>
            <consortium name="The Broad Institute Genomics Platform"/>
            <consortium name="The Broad Institute Genome Sequencing Center for Infectious Disease"/>
            <person name="Wu L."/>
            <person name="Ma J."/>
        </authorList>
    </citation>
    <scope>NUCLEOTIDE SEQUENCE [LARGE SCALE GENOMIC DNA]</scope>
    <source>
        <strain evidence="3">JCM 16929</strain>
    </source>
</reference>
<dbReference type="InterPro" id="IPR024072">
    <property type="entry name" value="DHFR-like_dom_sf"/>
</dbReference>
<dbReference type="RefSeq" id="WP_344809502.1">
    <property type="nucleotide sequence ID" value="NZ_BAABAB010000050.1"/>
</dbReference>
<dbReference type="Gene3D" id="3.40.430.10">
    <property type="entry name" value="Dihydrofolate Reductase, subunit A"/>
    <property type="match status" value="1"/>
</dbReference>
<dbReference type="EMBL" id="BAABAB010000050">
    <property type="protein sequence ID" value="GAA3640196.1"/>
    <property type="molecule type" value="Genomic_DNA"/>
</dbReference>
<gene>
    <name evidence="2" type="ORF">GCM10022236_48500</name>
</gene>
<dbReference type="PANTHER" id="PTHR38011">
    <property type="entry name" value="DIHYDROFOLATE REDUCTASE FAMILY PROTEIN (AFU_ORTHOLOGUE AFUA_8G06820)"/>
    <property type="match status" value="1"/>
</dbReference>